<evidence type="ECO:0000313" key="5">
    <source>
        <dbReference type="Proteomes" id="UP000295741"/>
    </source>
</evidence>
<gene>
    <name evidence="4" type="ORF">BC659_2846</name>
</gene>
<dbReference type="GO" id="GO:0016020">
    <property type="term" value="C:membrane"/>
    <property type="evidence" value="ECO:0007669"/>
    <property type="project" value="UniProtKB-SubCell"/>
</dbReference>
<name>A0A4R6IS62_9BACT</name>
<dbReference type="AlphaFoldDB" id="A0A4R6IS62"/>
<comment type="subcellular location">
    <subcellularLocation>
        <location evidence="1">Membrane</location>
    </subcellularLocation>
</comment>
<evidence type="ECO:0000256" key="2">
    <source>
        <dbReference type="ARBA" id="ARBA00023136"/>
    </source>
</evidence>
<dbReference type="InterPro" id="IPR001466">
    <property type="entry name" value="Beta-lactam-related"/>
</dbReference>
<dbReference type="PANTHER" id="PTHR46825">
    <property type="entry name" value="D-ALANYL-D-ALANINE-CARBOXYPEPTIDASE/ENDOPEPTIDASE AMPH"/>
    <property type="match status" value="1"/>
</dbReference>
<dbReference type="PANTHER" id="PTHR46825:SF11">
    <property type="entry name" value="PENICILLIN-BINDING PROTEIN 4"/>
    <property type="match status" value="1"/>
</dbReference>
<dbReference type="Gene3D" id="3.40.710.10">
    <property type="entry name" value="DD-peptidase/beta-lactamase superfamily"/>
    <property type="match status" value="1"/>
</dbReference>
<proteinExistence type="predicted"/>
<sequence length="389" mass="44381">MLLFRVFFLLLLVNRVSGQRSVHEHTIKPVSFSGIVQRVRDTKAVLHQGIHQYLNSLVDTAHFQGVALVVKGNTIIHKSVYGKSSREEKTPIHFSTQYLLGSLSKSFVSIAIMQLVERGQLDLFKPVRTYLPELREDLAKGLNVHLLLKHQSGLAANLDEVTKYPLMELTSKEILGLINKTKRKGDEGQQFEISSLNFMLLGLIIEKLSGRPYEAYMKENIFQPFQLTSTGISHLFHPPANKAHGYRLIDGQVRRIEDIVSYAYATADMYSSVGDLFTWGYALQHGLMVSDQSRELLFNGGIKEQGNYGYGFRTQSYLRPETVTEPGKLIRHGGFMNGFCANYHYYDKDDLTIILLNNYRNLRILNISFTIKEMVFGYQPGQRKNTYDE</sequence>
<dbReference type="Proteomes" id="UP000295741">
    <property type="component" value="Unassembled WGS sequence"/>
</dbReference>
<reference evidence="4 5" key="1">
    <citation type="submission" date="2019-03" db="EMBL/GenBank/DDBJ databases">
        <title>Genomic Encyclopedia of Archaeal and Bacterial Type Strains, Phase II (KMG-II): from individual species to whole genera.</title>
        <authorList>
            <person name="Goeker M."/>
        </authorList>
    </citation>
    <scope>NUCLEOTIDE SEQUENCE [LARGE SCALE GENOMIC DNA]</scope>
    <source>
        <strain evidence="4 5">DSM 28323</strain>
    </source>
</reference>
<keyword evidence="5" id="KW-1185">Reference proteome</keyword>
<evidence type="ECO:0000313" key="4">
    <source>
        <dbReference type="EMBL" id="TDO25312.1"/>
    </source>
</evidence>
<accession>A0A4R6IS62</accession>
<protein>
    <submittedName>
        <fullName evidence="4">CubicO group peptidase (Beta-lactamase class C family)</fullName>
    </submittedName>
</protein>
<dbReference type="RefSeq" id="WP_133475427.1">
    <property type="nucleotide sequence ID" value="NZ_SNWP01000013.1"/>
</dbReference>
<evidence type="ECO:0000259" key="3">
    <source>
        <dbReference type="Pfam" id="PF00144"/>
    </source>
</evidence>
<comment type="caution">
    <text evidence="4">The sequence shown here is derived from an EMBL/GenBank/DDBJ whole genome shotgun (WGS) entry which is preliminary data.</text>
</comment>
<keyword evidence="2" id="KW-0472">Membrane</keyword>
<dbReference type="InterPro" id="IPR012338">
    <property type="entry name" value="Beta-lactam/transpept-like"/>
</dbReference>
<dbReference type="OrthoDB" id="9793489at2"/>
<evidence type="ECO:0000256" key="1">
    <source>
        <dbReference type="ARBA" id="ARBA00004370"/>
    </source>
</evidence>
<dbReference type="Pfam" id="PF00144">
    <property type="entry name" value="Beta-lactamase"/>
    <property type="match status" value="1"/>
</dbReference>
<dbReference type="InterPro" id="IPR050491">
    <property type="entry name" value="AmpC-like"/>
</dbReference>
<dbReference type="EMBL" id="SNWP01000013">
    <property type="protein sequence ID" value="TDO25312.1"/>
    <property type="molecule type" value="Genomic_DNA"/>
</dbReference>
<dbReference type="SUPFAM" id="SSF56601">
    <property type="entry name" value="beta-lactamase/transpeptidase-like"/>
    <property type="match status" value="1"/>
</dbReference>
<feature type="domain" description="Beta-lactamase-related" evidence="3">
    <location>
        <begin position="54"/>
        <end position="358"/>
    </location>
</feature>
<organism evidence="4 5">
    <name type="scientific">Sediminibacterium goheungense</name>
    <dbReference type="NCBI Taxonomy" id="1086393"/>
    <lineage>
        <taxon>Bacteria</taxon>
        <taxon>Pseudomonadati</taxon>
        <taxon>Bacteroidota</taxon>
        <taxon>Chitinophagia</taxon>
        <taxon>Chitinophagales</taxon>
        <taxon>Chitinophagaceae</taxon>
        <taxon>Sediminibacterium</taxon>
    </lineage>
</organism>